<keyword evidence="3" id="KW-1185">Reference proteome</keyword>
<dbReference type="Proteomes" id="UP000198716">
    <property type="component" value="Unassembled WGS sequence"/>
</dbReference>
<gene>
    <name evidence="2" type="ORF">SAMN04487819_10698</name>
</gene>
<protein>
    <recommendedName>
        <fullName evidence="1">DUF6194 domain-containing protein</fullName>
    </recommendedName>
</protein>
<reference evidence="3" key="1">
    <citation type="submission" date="2016-10" db="EMBL/GenBank/DDBJ databases">
        <authorList>
            <person name="Varghese N."/>
            <person name="Submissions S."/>
        </authorList>
    </citation>
    <scope>NUCLEOTIDE SEQUENCE [LARGE SCALE GENOMIC DNA]</scope>
    <source>
        <strain evidence="3">DSM 45004</strain>
    </source>
</reference>
<accession>A0A1I1WTK7</accession>
<feature type="domain" description="DUF6194" evidence="1">
    <location>
        <begin position="1"/>
        <end position="153"/>
    </location>
</feature>
<dbReference type="AlphaFoldDB" id="A0A1I1WTK7"/>
<sequence>MSMERILSEIRTYDGVLELASLPGSEHPEISWGDHFFYYAPDGQVPRNRQPYATIVTKNYPDDTDSHLDAADRWRLNLHVGARAFTELIGHAPNETDAPRVDHSVEDVFRPHPLYGAFGWVCVVNPGTSTLERALEALRDAHLADRRRVERRQSRNDSTLNG</sequence>
<name>A0A1I1WTK7_9ACTN</name>
<proteinExistence type="predicted"/>
<evidence type="ECO:0000313" key="3">
    <source>
        <dbReference type="Proteomes" id="UP000198716"/>
    </source>
</evidence>
<evidence type="ECO:0000313" key="2">
    <source>
        <dbReference type="EMBL" id="SFD98456.1"/>
    </source>
</evidence>
<evidence type="ECO:0000259" key="1">
    <source>
        <dbReference type="Pfam" id="PF19694"/>
    </source>
</evidence>
<dbReference type="InterPro" id="IPR045676">
    <property type="entry name" value="DUF6194"/>
</dbReference>
<dbReference type="RefSeq" id="WP_092926509.1">
    <property type="nucleotide sequence ID" value="NZ_FOMZ01000006.1"/>
</dbReference>
<dbReference type="EMBL" id="FOMZ01000006">
    <property type="protein sequence ID" value="SFD98456.1"/>
    <property type="molecule type" value="Genomic_DNA"/>
</dbReference>
<organism evidence="2 3">
    <name type="scientific">Actinopolyspora alba</name>
    <dbReference type="NCBI Taxonomy" id="673379"/>
    <lineage>
        <taxon>Bacteria</taxon>
        <taxon>Bacillati</taxon>
        <taxon>Actinomycetota</taxon>
        <taxon>Actinomycetes</taxon>
        <taxon>Actinopolysporales</taxon>
        <taxon>Actinopolysporaceae</taxon>
        <taxon>Actinopolyspora</taxon>
        <taxon>Actinopolyspora alba group</taxon>
    </lineage>
</organism>
<dbReference type="Pfam" id="PF19694">
    <property type="entry name" value="DUF6194"/>
    <property type="match status" value="1"/>
</dbReference>